<reference evidence="5 6" key="1">
    <citation type="submission" date="2023-09" db="EMBL/GenBank/DDBJ databases">
        <authorList>
            <person name="Rey-Velasco X."/>
        </authorList>
    </citation>
    <scope>NUCLEOTIDE SEQUENCE [LARGE SCALE GENOMIC DNA]</scope>
    <source>
        <strain evidence="5 6">W345</strain>
    </source>
</reference>
<dbReference type="SUPFAM" id="SSF48008">
    <property type="entry name" value="GntR ligand-binding domain-like"/>
    <property type="match status" value="1"/>
</dbReference>
<evidence type="ECO:0000256" key="3">
    <source>
        <dbReference type="ARBA" id="ARBA00023163"/>
    </source>
</evidence>
<feature type="domain" description="HTH gntR-type" evidence="4">
    <location>
        <begin position="8"/>
        <end position="75"/>
    </location>
</feature>
<dbReference type="SUPFAM" id="SSF46785">
    <property type="entry name" value="Winged helix' DNA-binding domain"/>
    <property type="match status" value="1"/>
</dbReference>
<evidence type="ECO:0000256" key="2">
    <source>
        <dbReference type="ARBA" id="ARBA00023125"/>
    </source>
</evidence>
<proteinExistence type="predicted"/>
<dbReference type="InterPro" id="IPR011711">
    <property type="entry name" value="GntR_C"/>
</dbReference>
<dbReference type="InterPro" id="IPR036388">
    <property type="entry name" value="WH-like_DNA-bd_sf"/>
</dbReference>
<dbReference type="InterPro" id="IPR036390">
    <property type="entry name" value="WH_DNA-bd_sf"/>
</dbReference>
<evidence type="ECO:0000313" key="6">
    <source>
        <dbReference type="Proteomes" id="UP001254608"/>
    </source>
</evidence>
<dbReference type="SMART" id="SM00345">
    <property type="entry name" value="HTH_GNTR"/>
    <property type="match status" value="1"/>
</dbReference>
<dbReference type="PROSITE" id="PS50949">
    <property type="entry name" value="HTH_GNTR"/>
    <property type="match status" value="1"/>
</dbReference>
<dbReference type="Proteomes" id="UP001254608">
    <property type="component" value="Unassembled WGS sequence"/>
</dbReference>
<dbReference type="InterPro" id="IPR000524">
    <property type="entry name" value="Tscrpt_reg_HTH_GntR"/>
</dbReference>
<dbReference type="InterPro" id="IPR008920">
    <property type="entry name" value="TF_FadR/GntR_C"/>
</dbReference>
<evidence type="ECO:0000313" key="5">
    <source>
        <dbReference type="EMBL" id="MDT0497302.1"/>
    </source>
</evidence>
<evidence type="ECO:0000256" key="1">
    <source>
        <dbReference type="ARBA" id="ARBA00023015"/>
    </source>
</evidence>
<organism evidence="5 6">
    <name type="scientific">Banduia mediterranea</name>
    <dbReference type="NCBI Taxonomy" id="3075609"/>
    <lineage>
        <taxon>Bacteria</taxon>
        <taxon>Pseudomonadati</taxon>
        <taxon>Pseudomonadota</taxon>
        <taxon>Gammaproteobacteria</taxon>
        <taxon>Nevskiales</taxon>
        <taxon>Algiphilaceae</taxon>
        <taxon>Banduia</taxon>
    </lineage>
</organism>
<dbReference type="Pfam" id="PF00392">
    <property type="entry name" value="GntR"/>
    <property type="match status" value="1"/>
</dbReference>
<dbReference type="PANTHER" id="PTHR43537:SF45">
    <property type="entry name" value="GNTR FAMILY REGULATORY PROTEIN"/>
    <property type="match status" value="1"/>
</dbReference>
<dbReference type="Gene3D" id="1.20.120.530">
    <property type="entry name" value="GntR ligand-binding domain-like"/>
    <property type="match status" value="1"/>
</dbReference>
<keyword evidence="1" id="KW-0805">Transcription regulation</keyword>
<dbReference type="RefSeq" id="WP_311364696.1">
    <property type="nucleotide sequence ID" value="NZ_JAVRIC010000009.1"/>
</dbReference>
<comment type="caution">
    <text evidence="5">The sequence shown here is derived from an EMBL/GenBank/DDBJ whole genome shotgun (WGS) entry which is preliminary data.</text>
</comment>
<dbReference type="Pfam" id="PF07729">
    <property type="entry name" value="FCD"/>
    <property type="match status" value="1"/>
</dbReference>
<evidence type="ECO:0000259" key="4">
    <source>
        <dbReference type="PROSITE" id="PS50949"/>
    </source>
</evidence>
<accession>A0ABU2WHG3</accession>
<dbReference type="PRINTS" id="PR00035">
    <property type="entry name" value="HTHGNTR"/>
</dbReference>
<dbReference type="Gene3D" id="1.10.10.10">
    <property type="entry name" value="Winged helix-like DNA-binding domain superfamily/Winged helix DNA-binding domain"/>
    <property type="match status" value="1"/>
</dbReference>
<dbReference type="EMBL" id="JAVRIC010000009">
    <property type="protein sequence ID" value="MDT0497302.1"/>
    <property type="molecule type" value="Genomic_DNA"/>
</dbReference>
<dbReference type="PANTHER" id="PTHR43537">
    <property type="entry name" value="TRANSCRIPTIONAL REGULATOR, GNTR FAMILY"/>
    <property type="match status" value="1"/>
</dbReference>
<protein>
    <submittedName>
        <fullName evidence="5">GntR family transcriptional regulator</fullName>
    </submittedName>
</protein>
<dbReference type="CDD" id="cd07377">
    <property type="entry name" value="WHTH_GntR"/>
    <property type="match status" value="1"/>
</dbReference>
<keyword evidence="2" id="KW-0238">DNA-binding</keyword>
<sequence>MPKPKQTNPLAEQVYSKVKQAIFDFELLPGDRFTENELAEQHGVSRTPVRDALYRLQREGYLEVGFRSGWSVSPFDFPRFDELYDLRIMIEIASVERLCQMDPPPDLDVLKRQWLVAKDQRVTEARLIAALDEAFHSTLVRAAGNREIARVHEDLTEKIRIIRRLDFLKSNRIEATYDEHAKILRLILKRQSTEATILLRSHVTQSKNEVRKITLHMLHQAREAIAGAGVG</sequence>
<keyword evidence="3" id="KW-0804">Transcription</keyword>
<gene>
    <name evidence="5" type="ORF">RM530_07975</name>
</gene>
<name>A0ABU2WHG3_9GAMM</name>
<keyword evidence="6" id="KW-1185">Reference proteome</keyword>
<dbReference type="SMART" id="SM00895">
    <property type="entry name" value="FCD"/>
    <property type="match status" value="1"/>
</dbReference>